<feature type="non-terminal residue" evidence="1">
    <location>
        <position position="72"/>
    </location>
</feature>
<accession>A0AAN6PL42</accession>
<evidence type="ECO:0000313" key="2">
    <source>
        <dbReference type="Proteomes" id="UP001303115"/>
    </source>
</evidence>
<dbReference type="EMBL" id="MU854335">
    <property type="protein sequence ID" value="KAK4042797.1"/>
    <property type="molecule type" value="Genomic_DNA"/>
</dbReference>
<reference evidence="2" key="1">
    <citation type="journal article" date="2023" name="Mol. Phylogenet. Evol.">
        <title>Genome-scale phylogeny and comparative genomics of the fungal order Sordariales.</title>
        <authorList>
            <person name="Hensen N."/>
            <person name="Bonometti L."/>
            <person name="Westerberg I."/>
            <person name="Brannstrom I.O."/>
            <person name="Guillou S."/>
            <person name="Cros-Aarteil S."/>
            <person name="Calhoun S."/>
            <person name="Haridas S."/>
            <person name="Kuo A."/>
            <person name="Mondo S."/>
            <person name="Pangilinan J."/>
            <person name="Riley R."/>
            <person name="LaButti K."/>
            <person name="Andreopoulos B."/>
            <person name="Lipzen A."/>
            <person name="Chen C."/>
            <person name="Yan M."/>
            <person name="Daum C."/>
            <person name="Ng V."/>
            <person name="Clum A."/>
            <person name="Steindorff A."/>
            <person name="Ohm R.A."/>
            <person name="Martin F."/>
            <person name="Silar P."/>
            <person name="Natvig D.O."/>
            <person name="Lalanne C."/>
            <person name="Gautier V."/>
            <person name="Ament-Velasquez S.L."/>
            <person name="Kruys A."/>
            <person name="Hutchinson M.I."/>
            <person name="Powell A.J."/>
            <person name="Barry K."/>
            <person name="Miller A.N."/>
            <person name="Grigoriev I.V."/>
            <person name="Debuchy R."/>
            <person name="Gladieux P."/>
            <person name="Hiltunen Thoren M."/>
            <person name="Johannesson H."/>
        </authorList>
    </citation>
    <scope>NUCLEOTIDE SEQUENCE [LARGE SCALE GENOMIC DNA]</scope>
    <source>
        <strain evidence="2">CBS 284.82</strain>
    </source>
</reference>
<sequence length="72" mass="7233">MAALRLRNEPSPWLGAKGGQIAAAALGAAVVDTFVARRVPMRKGGLRHSVARQAAQAVIGGLVTNSGVAAGD</sequence>
<organism evidence="1 2">
    <name type="scientific">Parachaetomium inaequale</name>
    <dbReference type="NCBI Taxonomy" id="2588326"/>
    <lineage>
        <taxon>Eukaryota</taxon>
        <taxon>Fungi</taxon>
        <taxon>Dikarya</taxon>
        <taxon>Ascomycota</taxon>
        <taxon>Pezizomycotina</taxon>
        <taxon>Sordariomycetes</taxon>
        <taxon>Sordariomycetidae</taxon>
        <taxon>Sordariales</taxon>
        <taxon>Chaetomiaceae</taxon>
        <taxon>Parachaetomium</taxon>
    </lineage>
</organism>
<gene>
    <name evidence="1" type="ORF">C8A01DRAFT_33047</name>
</gene>
<dbReference type="Proteomes" id="UP001303115">
    <property type="component" value="Unassembled WGS sequence"/>
</dbReference>
<proteinExistence type="predicted"/>
<evidence type="ECO:0000313" key="1">
    <source>
        <dbReference type="EMBL" id="KAK4042797.1"/>
    </source>
</evidence>
<name>A0AAN6PL42_9PEZI</name>
<comment type="caution">
    <text evidence="1">The sequence shown here is derived from an EMBL/GenBank/DDBJ whole genome shotgun (WGS) entry which is preliminary data.</text>
</comment>
<protein>
    <submittedName>
        <fullName evidence="1">Uncharacterized protein</fullName>
    </submittedName>
</protein>
<dbReference type="AlphaFoldDB" id="A0AAN6PL42"/>
<keyword evidence="2" id="KW-1185">Reference proteome</keyword>